<name>A0AA96FCF0_9MICO</name>
<dbReference type="KEGG" id="dcp:RN607_13355"/>
<dbReference type="EMBL" id="CP134880">
    <property type="protein sequence ID" value="WNM27172.1"/>
    <property type="molecule type" value="Genomic_DNA"/>
</dbReference>
<accession>A0AA96FA01</accession>
<keyword evidence="3" id="KW-1185">Reference proteome</keyword>
<dbReference type="InterPro" id="IPR011200">
    <property type="entry name" value="UCP012608"/>
</dbReference>
<protein>
    <submittedName>
        <fullName evidence="2">DUF2332 domain-containing protein</fullName>
    </submittedName>
</protein>
<sequence>MRHRPWTAEQRDDPEAFAAALHRWADSAVDSPLYEHLARRIAEDPRMRAVVAQIDRVPPLNLLFGGVRMALTPEHPLAAWYPVLVGDAAREPDDELWDVFRAYVLEHEQELVEIGCTRRTQTNEAGRSAAVLPWIVEAGRRWQEPLHLVDLGTSAGLNLCMDRYDHDYGDGYVPAGNPASTRLTLRCENRGGFTTPAGTPRIATRTGLDLDPVDATDADQAAWLEALVWPEHVDRLHRLRQALAIRAETAVNLVKGDAVALVPQLDRLLPPGPIVLMHTVMAYQLAPEQQVALDAACLALSRTRQVARVSMEPAHAPTHTAIRTGLTRTTATNRATAHSHGRWIDR</sequence>
<accession>A0AA96FCF0</accession>
<evidence type="ECO:0000313" key="1">
    <source>
        <dbReference type="EMBL" id="WNM24350.1"/>
    </source>
</evidence>
<evidence type="ECO:0000313" key="2">
    <source>
        <dbReference type="EMBL" id="WNM27172.1"/>
    </source>
</evidence>
<dbReference type="RefSeq" id="WP_313497978.1">
    <property type="nucleotide sequence ID" value="NZ_CP134879.1"/>
</dbReference>
<dbReference type="AlphaFoldDB" id="A0AA96FCF0"/>
<dbReference type="Proteomes" id="UP001303408">
    <property type="component" value="Chromosome"/>
</dbReference>
<organism evidence="2">
    <name type="scientific">Demequina capsici</name>
    <dbReference type="NCBI Taxonomy" id="3075620"/>
    <lineage>
        <taxon>Bacteria</taxon>
        <taxon>Bacillati</taxon>
        <taxon>Actinomycetota</taxon>
        <taxon>Actinomycetes</taxon>
        <taxon>Micrococcales</taxon>
        <taxon>Demequinaceae</taxon>
        <taxon>Demequina</taxon>
    </lineage>
</organism>
<gene>
    <name evidence="1" type="ORF">RN606_13450</name>
    <name evidence="2" type="ORF">RN607_13355</name>
</gene>
<proteinExistence type="predicted"/>
<dbReference type="Proteomes" id="UP001304125">
    <property type="component" value="Chromosome"/>
</dbReference>
<reference evidence="2 3" key="1">
    <citation type="submission" date="2023-09" db="EMBL/GenBank/DDBJ databases">
        <title>Demequina sp. a novel bacteria isolated from Capsicum annuum.</title>
        <authorList>
            <person name="Humaira Z."/>
            <person name="Lee J."/>
            <person name="Cho D."/>
        </authorList>
    </citation>
    <scope>NUCLEOTIDE SEQUENCE</scope>
    <source>
        <strain evidence="1 3">OYTSA14</strain>
        <strain evidence="2">PMTSA13</strain>
    </source>
</reference>
<evidence type="ECO:0000313" key="3">
    <source>
        <dbReference type="Proteomes" id="UP001304125"/>
    </source>
</evidence>
<dbReference type="EMBL" id="CP134879">
    <property type="protein sequence ID" value="WNM24350.1"/>
    <property type="molecule type" value="Genomic_DNA"/>
</dbReference>
<dbReference type="Pfam" id="PF10094">
    <property type="entry name" value="DUF2332"/>
    <property type="match status" value="1"/>
</dbReference>